<dbReference type="GeneID" id="28855849"/>
<evidence type="ECO:0008006" key="4">
    <source>
        <dbReference type="Google" id="ProtNLM"/>
    </source>
</evidence>
<dbReference type="AlphaFoldDB" id="A0A179F4Z7"/>
<dbReference type="EMBL" id="LSBJ02000008">
    <property type="protein sequence ID" value="OAQ60498.1"/>
    <property type="molecule type" value="Genomic_DNA"/>
</dbReference>
<dbReference type="OrthoDB" id="4509278at2759"/>
<dbReference type="Proteomes" id="UP000078397">
    <property type="component" value="Unassembled WGS sequence"/>
</dbReference>
<protein>
    <recommendedName>
        <fullName evidence="4">SSCRP protein</fullName>
    </recommendedName>
</protein>
<gene>
    <name evidence="2" type="ORF">VFPPC_14084</name>
</gene>
<dbReference type="RefSeq" id="XP_018138376.1">
    <property type="nucleotide sequence ID" value="XM_018291855.1"/>
</dbReference>
<name>A0A179F4Z7_METCM</name>
<proteinExistence type="predicted"/>
<keyword evidence="3" id="KW-1185">Reference proteome</keyword>
<dbReference type="KEGG" id="pchm:VFPPC_14084"/>
<comment type="caution">
    <text evidence="2">The sequence shown here is derived from an EMBL/GenBank/DDBJ whole genome shotgun (WGS) entry which is preliminary data.</text>
</comment>
<feature type="signal peptide" evidence="1">
    <location>
        <begin position="1"/>
        <end position="16"/>
    </location>
</feature>
<reference evidence="2 3" key="1">
    <citation type="journal article" date="2016" name="PLoS Pathog.">
        <title>Biosynthesis of antibiotic leucinostatins in bio-control fungus Purpureocillium lilacinum and their inhibition on phytophthora revealed by genome mining.</title>
        <authorList>
            <person name="Wang G."/>
            <person name="Liu Z."/>
            <person name="Lin R."/>
            <person name="Li E."/>
            <person name="Mao Z."/>
            <person name="Ling J."/>
            <person name="Yang Y."/>
            <person name="Yin W.B."/>
            <person name="Xie B."/>
        </authorList>
    </citation>
    <scope>NUCLEOTIDE SEQUENCE [LARGE SCALE GENOMIC DNA]</scope>
    <source>
        <strain evidence="2">170</strain>
    </source>
</reference>
<evidence type="ECO:0000313" key="3">
    <source>
        <dbReference type="Proteomes" id="UP000078397"/>
    </source>
</evidence>
<sequence>MKFIIPISALIGTTLAAPPAQTAHLTFRSDPSTAAYKLTIVADGTTSTVDNNTPISLIDAPDYLARSLCKFDTVDKVEFSDTIAADNVTQQVVLKPASVIRSVTCEGMCVGTYGNCYDDQTGQPVGPCCNGLCAANRCRPWNIGQH</sequence>
<evidence type="ECO:0000256" key="1">
    <source>
        <dbReference type="SAM" id="SignalP"/>
    </source>
</evidence>
<organism evidence="2 3">
    <name type="scientific">Pochonia chlamydosporia 170</name>
    <dbReference type="NCBI Taxonomy" id="1380566"/>
    <lineage>
        <taxon>Eukaryota</taxon>
        <taxon>Fungi</taxon>
        <taxon>Dikarya</taxon>
        <taxon>Ascomycota</taxon>
        <taxon>Pezizomycotina</taxon>
        <taxon>Sordariomycetes</taxon>
        <taxon>Hypocreomycetidae</taxon>
        <taxon>Hypocreales</taxon>
        <taxon>Clavicipitaceae</taxon>
        <taxon>Pochonia</taxon>
    </lineage>
</organism>
<feature type="chain" id="PRO_5008101312" description="SSCRP protein" evidence="1">
    <location>
        <begin position="17"/>
        <end position="146"/>
    </location>
</feature>
<accession>A0A179F4Z7</accession>
<evidence type="ECO:0000313" key="2">
    <source>
        <dbReference type="EMBL" id="OAQ60498.1"/>
    </source>
</evidence>
<keyword evidence="1" id="KW-0732">Signal</keyword>